<reference evidence="5 6" key="1">
    <citation type="submission" date="2016-10" db="EMBL/GenBank/DDBJ databases">
        <authorList>
            <person name="de Groot N.N."/>
        </authorList>
    </citation>
    <scope>NUCLEOTIDE SEQUENCE [LARGE SCALE GENOMIC DNA]</scope>
    <source>
        <strain evidence="5 6">DSM 26424</strain>
    </source>
</reference>
<dbReference type="OrthoDB" id="9806939at2"/>
<dbReference type="Gene3D" id="2.40.420.20">
    <property type="match status" value="1"/>
</dbReference>
<dbReference type="Pfam" id="PF25989">
    <property type="entry name" value="YknX_C"/>
    <property type="match status" value="1"/>
</dbReference>
<dbReference type="Gene3D" id="1.10.287.470">
    <property type="entry name" value="Helix hairpin bin"/>
    <property type="match status" value="1"/>
</dbReference>
<dbReference type="PANTHER" id="PTHR30469:SF11">
    <property type="entry name" value="BLL4320 PROTEIN"/>
    <property type="match status" value="1"/>
</dbReference>
<dbReference type="Pfam" id="PF25917">
    <property type="entry name" value="BSH_RND"/>
    <property type="match status" value="1"/>
</dbReference>
<name>A0A1G8SK90_9RHOB</name>
<dbReference type="Gene3D" id="2.40.50.100">
    <property type="match status" value="1"/>
</dbReference>
<evidence type="ECO:0000256" key="1">
    <source>
        <dbReference type="ARBA" id="ARBA00009477"/>
    </source>
</evidence>
<dbReference type="RefSeq" id="WP_089850905.1">
    <property type="nucleotide sequence ID" value="NZ_FNEJ01000025.1"/>
</dbReference>
<dbReference type="SUPFAM" id="SSF111369">
    <property type="entry name" value="HlyD-like secretion proteins"/>
    <property type="match status" value="1"/>
</dbReference>
<evidence type="ECO:0000259" key="3">
    <source>
        <dbReference type="Pfam" id="PF25954"/>
    </source>
</evidence>
<dbReference type="NCBIfam" id="TIGR01730">
    <property type="entry name" value="RND_mfp"/>
    <property type="match status" value="1"/>
</dbReference>
<dbReference type="EMBL" id="FNEJ01000025">
    <property type="protein sequence ID" value="SDJ29668.1"/>
    <property type="molecule type" value="Genomic_DNA"/>
</dbReference>
<dbReference type="InterPro" id="IPR058792">
    <property type="entry name" value="Beta-barrel_RND_2"/>
</dbReference>
<evidence type="ECO:0000259" key="2">
    <source>
        <dbReference type="Pfam" id="PF25917"/>
    </source>
</evidence>
<dbReference type="AlphaFoldDB" id="A0A1G8SK90"/>
<gene>
    <name evidence="5" type="ORF">SAMN04487993_10252</name>
</gene>
<evidence type="ECO:0000313" key="5">
    <source>
        <dbReference type="EMBL" id="SDJ29668.1"/>
    </source>
</evidence>
<dbReference type="Pfam" id="PF25954">
    <property type="entry name" value="Beta-barrel_RND_2"/>
    <property type="match status" value="1"/>
</dbReference>
<proteinExistence type="inferred from homology"/>
<feature type="domain" description="CusB-like beta-barrel" evidence="3">
    <location>
        <begin position="208"/>
        <end position="280"/>
    </location>
</feature>
<evidence type="ECO:0000259" key="4">
    <source>
        <dbReference type="Pfam" id="PF25989"/>
    </source>
</evidence>
<dbReference type="InterPro" id="IPR058625">
    <property type="entry name" value="MdtA-like_BSH"/>
</dbReference>
<dbReference type="GO" id="GO:0015562">
    <property type="term" value="F:efflux transmembrane transporter activity"/>
    <property type="evidence" value="ECO:0007669"/>
    <property type="project" value="TreeGrafter"/>
</dbReference>
<dbReference type="Proteomes" id="UP000199093">
    <property type="component" value="Unassembled WGS sequence"/>
</dbReference>
<comment type="similarity">
    <text evidence="1">Belongs to the membrane fusion protein (MFP) (TC 8.A.1) family.</text>
</comment>
<evidence type="ECO:0000313" key="6">
    <source>
        <dbReference type="Proteomes" id="UP000199093"/>
    </source>
</evidence>
<dbReference type="FunFam" id="2.40.30.170:FF:000010">
    <property type="entry name" value="Efflux RND transporter periplasmic adaptor subunit"/>
    <property type="match status" value="1"/>
</dbReference>
<sequence length="365" mass="38221">MRLARILLGIVLIAGAGFFGFQMTGSFLAAAPEPGPGAGPGSGAPQALRVMTEPVEELDFAETVEAVGTTRARRSVELRPTTSGRVETLSFAPGDEVTAGTVLLRLEDASEQAALKAAEATLAEAQAAFDRQERLQASGSASEAAFDSARATLLRAEAERDMAAAELDDMVLRAPFDGVVGFTDLAEGQLVDSADPVTSLDDLALVEVAFSVPERVMGRVRLGQTVSLISAAWPDRVFAGSISAMDTRVDPATRSVALRAEVDNSDRALKPGMFIEVTLVLSERRAAAVPERALTVSGEQSYIHVVRDGRAARVDVVAGQSMGSRIEVSGDLEPGTLVITSNLHRISDGASVDPIAPQQAQVATP</sequence>
<dbReference type="InterPro" id="IPR006143">
    <property type="entry name" value="RND_pump_MFP"/>
</dbReference>
<keyword evidence="6" id="KW-1185">Reference proteome</keyword>
<protein>
    <submittedName>
        <fullName evidence="5">Membrane fusion protein, multidrug efflux system</fullName>
    </submittedName>
</protein>
<dbReference type="PANTHER" id="PTHR30469">
    <property type="entry name" value="MULTIDRUG RESISTANCE PROTEIN MDTA"/>
    <property type="match status" value="1"/>
</dbReference>
<dbReference type="STRING" id="555512.SAMN04487993_10252"/>
<accession>A0A1G8SK90</accession>
<dbReference type="GO" id="GO:1990281">
    <property type="term" value="C:efflux pump complex"/>
    <property type="evidence" value="ECO:0007669"/>
    <property type="project" value="TreeGrafter"/>
</dbReference>
<feature type="domain" description="Multidrug resistance protein MdtA-like barrel-sandwich hybrid" evidence="2">
    <location>
        <begin position="74"/>
        <end position="196"/>
    </location>
</feature>
<dbReference type="InterPro" id="IPR058637">
    <property type="entry name" value="YknX-like_C"/>
</dbReference>
<dbReference type="Gene3D" id="2.40.30.170">
    <property type="match status" value="1"/>
</dbReference>
<feature type="domain" description="YknX-like C-terminal permuted SH3-like" evidence="4">
    <location>
        <begin position="287"/>
        <end position="353"/>
    </location>
</feature>
<organism evidence="5 6">
    <name type="scientific">Salipiger marinus</name>
    <dbReference type="NCBI Taxonomy" id="555512"/>
    <lineage>
        <taxon>Bacteria</taxon>
        <taxon>Pseudomonadati</taxon>
        <taxon>Pseudomonadota</taxon>
        <taxon>Alphaproteobacteria</taxon>
        <taxon>Rhodobacterales</taxon>
        <taxon>Roseobacteraceae</taxon>
        <taxon>Salipiger</taxon>
    </lineage>
</organism>